<keyword evidence="2" id="KW-1185">Reference proteome</keyword>
<reference evidence="1 2" key="1">
    <citation type="submission" date="2016-07" db="EMBL/GenBank/DDBJ databases">
        <title>Pervasive Adenine N6-methylation of Active Genes in Fungi.</title>
        <authorList>
            <consortium name="DOE Joint Genome Institute"/>
            <person name="Mondo S.J."/>
            <person name="Dannebaum R.O."/>
            <person name="Kuo R.C."/>
            <person name="Labutti K."/>
            <person name="Haridas S."/>
            <person name="Kuo A."/>
            <person name="Salamov A."/>
            <person name="Ahrendt S.R."/>
            <person name="Lipzen A."/>
            <person name="Sullivan W."/>
            <person name="Andreopoulos W.B."/>
            <person name="Clum A."/>
            <person name="Lindquist E."/>
            <person name="Daum C."/>
            <person name="Ramamoorthy G.K."/>
            <person name="Gryganskyi A."/>
            <person name="Culley D."/>
            <person name="Magnuson J.K."/>
            <person name="James T.Y."/>
            <person name="O'Malley M.A."/>
            <person name="Stajich J.E."/>
            <person name="Spatafora J.W."/>
            <person name="Visel A."/>
            <person name="Grigoriev I.V."/>
        </authorList>
    </citation>
    <scope>NUCLEOTIDE SEQUENCE [LARGE SCALE GENOMIC DNA]</scope>
    <source>
        <strain evidence="1 2">CBS 115471</strain>
    </source>
</reference>
<dbReference type="EMBL" id="MCFA01000032">
    <property type="protein sequence ID" value="ORY14535.1"/>
    <property type="molecule type" value="Genomic_DNA"/>
</dbReference>
<dbReference type="Proteomes" id="UP000193144">
    <property type="component" value="Unassembled WGS sequence"/>
</dbReference>
<accession>A0A1Y1ZXM9</accession>
<sequence length="193" mass="21196">MIPKMTLWVKNTRPFLPNPSIFRRSSCLTKIPTNATTPKARGSEVRNAAIAFSAMPRILWVALMTRPTVPGVRYSFKGTTAEAVVGSVPVWSPLTKTKRDYAGHIILTEHHGVSTAFDPKLLPFLEAPSIIEDWVILDSSHGLSDLTSCDLCAGGRDCESYNISEQLEDNLAVRFPVYPPRELVGSKCSPSVP</sequence>
<gene>
    <name evidence="1" type="ORF">BCR34DRAFT_560172</name>
</gene>
<protein>
    <submittedName>
        <fullName evidence="1">Uncharacterized protein</fullName>
    </submittedName>
</protein>
<proteinExistence type="predicted"/>
<comment type="caution">
    <text evidence="1">The sequence shown here is derived from an EMBL/GenBank/DDBJ whole genome shotgun (WGS) entry which is preliminary data.</text>
</comment>
<dbReference type="AlphaFoldDB" id="A0A1Y1ZXM9"/>
<organism evidence="1 2">
    <name type="scientific">Clohesyomyces aquaticus</name>
    <dbReference type="NCBI Taxonomy" id="1231657"/>
    <lineage>
        <taxon>Eukaryota</taxon>
        <taxon>Fungi</taxon>
        <taxon>Dikarya</taxon>
        <taxon>Ascomycota</taxon>
        <taxon>Pezizomycotina</taxon>
        <taxon>Dothideomycetes</taxon>
        <taxon>Pleosporomycetidae</taxon>
        <taxon>Pleosporales</taxon>
        <taxon>Lindgomycetaceae</taxon>
        <taxon>Clohesyomyces</taxon>
    </lineage>
</organism>
<name>A0A1Y1ZXM9_9PLEO</name>
<evidence type="ECO:0000313" key="1">
    <source>
        <dbReference type="EMBL" id="ORY14535.1"/>
    </source>
</evidence>
<evidence type="ECO:0000313" key="2">
    <source>
        <dbReference type="Proteomes" id="UP000193144"/>
    </source>
</evidence>